<evidence type="ECO:0000259" key="2">
    <source>
        <dbReference type="Pfam" id="PF05168"/>
    </source>
</evidence>
<sequence length="147" mass="17235">MNSLEFQKCLENKKIKPFPKGKTLVSKELEIAGDDWKIAKESLNKKNYKWSIIQSYYSMFHAARALLYNQGYREKSHYCLVVGIRKLYVNKNLLGHTLIEALQLGKTLRENADYYADFSQTGAKNMLDKAKEFLEKTKEILRKPCRY</sequence>
<accession>A0A2G9YDK4</accession>
<comment type="similarity">
    <text evidence="1">Belongs to the UPF0332 family.</text>
</comment>
<dbReference type="Gene3D" id="1.20.120.330">
    <property type="entry name" value="Nucleotidyltransferases domain 2"/>
    <property type="match status" value="1"/>
</dbReference>
<dbReference type="PANTHER" id="PTHR36565:SF1">
    <property type="entry name" value="UPF0332 PROTEIN TM_1000"/>
    <property type="match status" value="1"/>
</dbReference>
<dbReference type="InterPro" id="IPR052226">
    <property type="entry name" value="UPF0332_toxin"/>
</dbReference>
<protein>
    <recommendedName>
        <fullName evidence="2">HEPN domain-containing protein</fullName>
    </recommendedName>
</protein>
<dbReference type="PANTHER" id="PTHR36565">
    <property type="entry name" value="UPF0332 PROTEIN TM_1000"/>
    <property type="match status" value="1"/>
</dbReference>
<feature type="domain" description="HEPN" evidence="2">
    <location>
        <begin position="29"/>
        <end position="139"/>
    </location>
</feature>
<name>A0A2G9YDK4_9BACT</name>
<dbReference type="EMBL" id="PCRH01000014">
    <property type="protein sequence ID" value="PIP17319.1"/>
    <property type="molecule type" value="Genomic_DNA"/>
</dbReference>
<reference evidence="3 4" key="1">
    <citation type="submission" date="2017-09" db="EMBL/GenBank/DDBJ databases">
        <title>Depth-based differentiation of microbial function through sediment-hosted aquifers and enrichment of novel symbionts in the deep terrestrial subsurface.</title>
        <authorList>
            <person name="Probst A.J."/>
            <person name="Ladd B."/>
            <person name="Jarett J.K."/>
            <person name="Geller-Mcgrath D.E."/>
            <person name="Sieber C.M."/>
            <person name="Emerson J.B."/>
            <person name="Anantharaman K."/>
            <person name="Thomas B.C."/>
            <person name="Malmstrom R."/>
            <person name="Stieglmeier M."/>
            <person name="Klingl A."/>
            <person name="Woyke T."/>
            <person name="Ryan C.M."/>
            <person name="Banfield J.F."/>
        </authorList>
    </citation>
    <scope>NUCLEOTIDE SEQUENCE [LARGE SCALE GENOMIC DNA]</scope>
    <source>
        <strain evidence="3">CG23_combo_of_CG06-09_8_20_14_all_37_13</strain>
    </source>
</reference>
<evidence type="ECO:0000313" key="3">
    <source>
        <dbReference type="EMBL" id="PIP17319.1"/>
    </source>
</evidence>
<dbReference type="Proteomes" id="UP000231480">
    <property type="component" value="Unassembled WGS sequence"/>
</dbReference>
<comment type="caution">
    <text evidence="3">The sequence shown here is derived from an EMBL/GenBank/DDBJ whole genome shotgun (WGS) entry which is preliminary data.</text>
</comment>
<dbReference type="Pfam" id="PF05168">
    <property type="entry name" value="HEPN"/>
    <property type="match status" value="1"/>
</dbReference>
<organism evidence="3 4">
    <name type="scientific">Candidatus Portnoybacteria bacterium CG23_combo_of_CG06-09_8_20_14_all_37_13</name>
    <dbReference type="NCBI Taxonomy" id="1974819"/>
    <lineage>
        <taxon>Bacteria</taxon>
        <taxon>Candidatus Portnoyibacteriota</taxon>
    </lineage>
</organism>
<dbReference type="InterPro" id="IPR007842">
    <property type="entry name" value="HEPN_dom"/>
</dbReference>
<gene>
    <name evidence="3" type="ORF">COX44_00560</name>
</gene>
<evidence type="ECO:0000256" key="1">
    <source>
        <dbReference type="ARBA" id="ARBA00038248"/>
    </source>
</evidence>
<evidence type="ECO:0000313" key="4">
    <source>
        <dbReference type="Proteomes" id="UP000231480"/>
    </source>
</evidence>
<proteinExistence type="inferred from homology"/>
<dbReference type="AlphaFoldDB" id="A0A2G9YDK4"/>